<reference evidence="2 3" key="1">
    <citation type="journal article" date="2015" name="Genome Biol. Evol.">
        <title>Comparative Genomics of a Bacterivorous Green Alga Reveals Evolutionary Causalities and Consequences of Phago-Mixotrophic Mode of Nutrition.</title>
        <authorList>
            <person name="Burns J.A."/>
            <person name="Paasch A."/>
            <person name="Narechania A."/>
            <person name="Kim E."/>
        </authorList>
    </citation>
    <scope>NUCLEOTIDE SEQUENCE [LARGE SCALE GENOMIC DNA]</scope>
    <source>
        <strain evidence="2 3">PLY_AMNH</strain>
    </source>
</reference>
<dbReference type="NCBIfam" id="TIGR01589">
    <property type="entry name" value="A_thal_3526"/>
    <property type="match status" value="1"/>
</dbReference>
<dbReference type="Pfam" id="PF09713">
    <property type="entry name" value="A_thal_3526"/>
    <property type="match status" value="1"/>
</dbReference>
<feature type="region of interest" description="Disordered" evidence="1">
    <location>
        <begin position="1"/>
        <end position="44"/>
    </location>
</feature>
<evidence type="ECO:0000313" key="3">
    <source>
        <dbReference type="Proteomes" id="UP001190700"/>
    </source>
</evidence>
<sequence>MTTVACHELTDRADAESGREEDEEQEQDEEPESSNRTSGRGRLVLQLPPQQQRGVMSEGRKISTLDIQLVQNLIERCLQLYMTRTDVISTLQYQAKIEPGFTSLVWQKLEEQNPDFFRAYYTRLKLKDQIVLFNQVLEQHAQLLQKVRNPMQGKHHPAMQNGHPMHGPQYPGMHHMGGQPMQPHQAVPVNGMMMPSGPSYPGPNNHHHMEGPYHGMHGVPQGVQGGDMQQSVPSMGVPPYPGGMHGGGGMHDYYGVPQRTGTPPPYPPSAVNHGMPGGMHQGNGAPHGGPGADMQNGVVSNGNGTGPINSHSNGNSGGLHNGEANGYSSAVSSSSGPRSRSSGGLPPTSSVGGSLNGTPGGLISPALPPVNSTDDMLSHLPRNFSLSDLSLELSNQLNAEGDTSLTLFSGLPNSIESNIEDGGRSYRLPRNFSLSDMTLDFDERGNDP</sequence>
<evidence type="ECO:0000256" key="1">
    <source>
        <dbReference type="SAM" id="MobiDB-lite"/>
    </source>
</evidence>
<dbReference type="PANTHER" id="PTHR31871:SF1">
    <property type="entry name" value="HISTIDINE-TRNA LIGASE"/>
    <property type="match status" value="1"/>
</dbReference>
<feature type="compositionally biased region" description="Basic and acidic residues" evidence="1">
    <location>
        <begin position="8"/>
        <end position="18"/>
    </location>
</feature>
<feature type="compositionally biased region" description="Low complexity" evidence="1">
    <location>
        <begin position="328"/>
        <end position="350"/>
    </location>
</feature>
<organism evidence="2 3">
    <name type="scientific">Cymbomonas tetramitiformis</name>
    <dbReference type="NCBI Taxonomy" id="36881"/>
    <lineage>
        <taxon>Eukaryota</taxon>
        <taxon>Viridiplantae</taxon>
        <taxon>Chlorophyta</taxon>
        <taxon>Pyramimonadophyceae</taxon>
        <taxon>Pyramimonadales</taxon>
        <taxon>Pyramimonadaceae</taxon>
        <taxon>Cymbomonas</taxon>
    </lineage>
</organism>
<feature type="compositionally biased region" description="Polar residues" evidence="1">
    <location>
        <begin position="297"/>
        <end position="308"/>
    </location>
</feature>
<keyword evidence="3" id="KW-1185">Reference proteome</keyword>
<feature type="compositionally biased region" description="Acidic residues" evidence="1">
    <location>
        <begin position="19"/>
        <end position="32"/>
    </location>
</feature>
<feature type="compositionally biased region" description="Gly residues" evidence="1">
    <location>
        <begin position="275"/>
        <end position="291"/>
    </location>
</feature>
<proteinExistence type="predicted"/>
<dbReference type="PANTHER" id="PTHR31871">
    <property type="entry name" value="OS02G0137100 PROTEIN"/>
    <property type="match status" value="1"/>
</dbReference>
<evidence type="ECO:0000313" key="2">
    <source>
        <dbReference type="EMBL" id="KAK3241646.1"/>
    </source>
</evidence>
<dbReference type="InterPro" id="IPR006476">
    <property type="entry name" value="CHP01589_pln"/>
</dbReference>
<accession>A0AAE0BRW3</accession>
<dbReference type="AlphaFoldDB" id="A0AAE0BRW3"/>
<gene>
    <name evidence="2" type="ORF">CYMTET_48604</name>
</gene>
<dbReference type="Proteomes" id="UP001190700">
    <property type="component" value="Unassembled WGS sequence"/>
</dbReference>
<name>A0AAE0BRW3_9CHLO</name>
<dbReference type="EMBL" id="LGRX02033347">
    <property type="protein sequence ID" value="KAK3241646.1"/>
    <property type="molecule type" value="Genomic_DNA"/>
</dbReference>
<protein>
    <submittedName>
        <fullName evidence="2">Uncharacterized protein</fullName>
    </submittedName>
</protein>
<comment type="caution">
    <text evidence="2">The sequence shown here is derived from an EMBL/GenBank/DDBJ whole genome shotgun (WGS) entry which is preliminary data.</text>
</comment>
<feature type="region of interest" description="Disordered" evidence="1">
    <location>
        <begin position="246"/>
        <end position="374"/>
    </location>
</feature>